<dbReference type="InterPro" id="IPR002937">
    <property type="entry name" value="Amino_oxidase"/>
</dbReference>
<dbReference type="SUPFAM" id="SSF51905">
    <property type="entry name" value="FAD/NAD(P)-binding domain"/>
    <property type="match status" value="1"/>
</dbReference>
<evidence type="ECO:0000313" key="5">
    <source>
        <dbReference type="EMBL" id="GAA1382240.1"/>
    </source>
</evidence>
<dbReference type="RefSeq" id="WP_344018671.1">
    <property type="nucleotide sequence ID" value="NZ_BAAAJK010000004.1"/>
</dbReference>
<dbReference type="EMBL" id="BAAAJK010000004">
    <property type="protein sequence ID" value="GAA1382240.1"/>
    <property type="molecule type" value="Genomic_DNA"/>
</dbReference>
<evidence type="ECO:0000259" key="4">
    <source>
        <dbReference type="Pfam" id="PF01593"/>
    </source>
</evidence>
<dbReference type="PANTHER" id="PTHR10668:SF105">
    <property type="entry name" value="DEHYDROGENASE-RELATED"/>
    <property type="match status" value="1"/>
</dbReference>
<feature type="domain" description="Amine oxidase" evidence="4">
    <location>
        <begin position="28"/>
        <end position="533"/>
    </location>
</feature>
<organism evidence="5 6">
    <name type="scientific">Pseudonocardia kongjuensis</name>
    <dbReference type="NCBI Taxonomy" id="102227"/>
    <lineage>
        <taxon>Bacteria</taxon>
        <taxon>Bacillati</taxon>
        <taxon>Actinomycetota</taxon>
        <taxon>Actinomycetes</taxon>
        <taxon>Pseudonocardiales</taxon>
        <taxon>Pseudonocardiaceae</taxon>
        <taxon>Pseudonocardia</taxon>
    </lineage>
</organism>
<protein>
    <recommendedName>
        <fullName evidence="3">Pyridine nucleotide-disulfide oxidoreductase domain-containing protein 2</fullName>
    </recommendedName>
</protein>
<comment type="subunit">
    <text evidence="2">Interacts with COX5B; this interaction may contribute to localize PYROXD2 to the inner face of the inner mitochondrial membrane.</text>
</comment>
<evidence type="ECO:0000256" key="1">
    <source>
        <dbReference type="ARBA" id="ARBA00037217"/>
    </source>
</evidence>
<dbReference type="Pfam" id="PF01593">
    <property type="entry name" value="Amino_oxidase"/>
    <property type="match status" value="1"/>
</dbReference>
<dbReference type="InterPro" id="IPR036188">
    <property type="entry name" value="FAD/NAD-bd_sf"/>
</dbReference>
<dbReference type="PANTHER" id="PTHR10668">
    <property type="entry name" value="PHYTOENE DEHYDROGENASE"/>
    <property type="match status" value="1"/>
</dbReference>
<evidence type="ECO:0000313" key="6">
    <source>
        <dbReference type="Proteomes" id="UP001501414"/>
    </source>
</evidence>
<evidence type="ECO:0000256" key="2">
    <source>
        <dbReference type="ARBA" id="ARBA00038825"/>
    </source>
</evidence>
<dbReference type="Proteomes" id="UP001501414">
    <property type="component" value="Unassembled WGS sequence"/>
</dbReference>
<accession>A0ABP4IA08</accession>
<dbReference type="Gene3D" id="3.50.50.60">
    <property type="entry name" value="FAD/NAD(P)-binding domain"/>
    <property type="match status" value="2"/>
</dbReference>
<sequence>MPRSRTRPAGPAGSTDPDAVVVGSGINGLVAAAELATAGWSVTLVEANDRLGGFLASDELTVPGFLHDTYSSFHPMFVAGAAHATLGDALRRHGVEYLDVEDVVTAGVSERGVVLAHRDPGRTVAAFTEDADRAAYGEMLAEFGAWSPQLLAVMGGEPTPAALARVGLSALRRHGPAGTGRMARALAQSGRALMRERFTGWEADQLWTPWLLHAGLAPDVASGSVMARLLAAMMHRGGMPLVRGGQGRFVEAFASLFDELGVRVLLGEAVTGIVVEGGRAVGVRLGDTQIRANRAVVASVLPQHLYGTLLPAGSVPAPVVAQASRYRPGRAVMMVHVALDGPVPWADPRLAQVPALHVGNGADDAGIACAQASAGLLPARPTVVVGQQHVLDPGRVPPGKAVLALQLLETPSDPRGDAAGELDTSRGWDDALADGYARRVLGRLAEFAPGLSDLVLGVHPITPRGFEAANRNVVHGDAYAGSAELDQNLFWRPFPGAAGHRTPVRGLWHIGAATHPGAGLNGASGHLAAQALLGSRR</sequence>
<keyword evidence="6" id="KW-1185">Reference proteome</keyword>
<comment type="caution">
    <text evidence="5">The sequence shown here is derived from an EMBL/GenBank/DDBJ whole genome shotgun (WGS) entry which is preliminary data.</text>
</comment>
<name>A0ABP4IA08_9PSEU</name>
<reference evidence="6" key="1">
    <citation type="journal article" date="2019" name="Int. J. Syst. Evol. Microbiol.">
        <title>The Global Catalogue of Microorganisms (GCM) 10K type strain sequencing project: providing services to taxonomists for standard genome sequencing and annotation.</title>
        <authorList>
            <consortium name="The Broad Institute Genomics Platform"/>
            <consortium name="The Broad Institute Genome Sequencing Center for Infectious Disease"/>
            <person name="Wu L."/>
            <person name="Ma J."/>
        </authorList>
    </citation>
    <scope>NUCLEOTIDE SEQUENCE [LARGE SCALE GENOMIC DNA]</scope>
    <source>
        <strain evidence="6">JCM 11896</strain>
    </source>
</reference>
<gene>
    <name evidence="5" type="ORF">GCM10009613_09710</name>
</gene>
<proteinExistence type="predicted"/>
<dbReference type="PRINTS" id="PR00411">
    <property type="entry name" value="PNDRDTASEI"/>
</dbReference>
<comment type="function">
    <text evidence="1">Probable oxidoreductase that may play a role as regulator of mitochondrial function.</text>
</comment>
<evidence type="ECO:0000256" key="3">
    <source>
        <dbReference type="ARBA" id="ARBA00040298"/>
    </source>
</evidence>